<feature type="compositionally biased region" description="Basic and acidic residues" evidence="1">
    <location>
        <begin position="112"/>
        <end position="122"/>
    </location>
</feature>
<feature type="compositionally biased region" description="Polar residues" evidence="1">
    <location>
        <begin position="86"/>
        <end position="101"/>
    </location>
</feature>
<proteinExistence type="predicted"/>
<organism evidence="2 3">
    <name type="scientific">Nonomuraea recticatena</name>
    <dbReference type="NCBI Taxonomy" id="46178"/>
    <lineage>
        <taxon>Bacteria</taxon>
        <taxon>Bacillati</taxon>
        <taxon>Actinomycetota</taxon>
        <taxon>Actinomycetes</taxon>
        <taxon>Streptosporangiales</taxon>
        <taxon>Streptosporangiaceae</taxon>
        <taxon>Nonomuraea</taxon>
    </lineage>
</organism>
<name>A0ABN3S2R0_9ACTN</name>
<feature type="compositionally biased region" description="Basic residues" evidence="1">
    <location>
        <begin position="102"/>
        <end position="111"/>
    </location>
</feature>
<evidence type="ECO:0000313" key="3">
    <source>
        <dbReference type="Proteomes" id="UP001501666"/>
    </source>
</evidence>
<reference evidence="2 3" key="1">
    <citation type="journal article" date="2019" name="Int. J. Syst. Evol. Microbiol.">
        <title>The Global Catalogue of Microorganisms (GCM) 10K type strain sequencing project: providing services to taxonomists for standard genome sequencing and annotation.</title>
        <authorList>
            <consortium name="The Broad Institute Genomics Platform"/>
            <consortium name="The Broad Institute Genome Sequencing Center for Infectious Disease"/>
            <person name="Wu L."/>
            <person name="Ma J."/>
        </authorList>
    </citation>
    <scope>NUCLEOTIDE SEQUENCE [LARGE SCALE GENOMIC DNA]</scope>
    <source>
        <strain evidence="2 3">JCM 6835</strain>
    </source>
</reference>
<protein>
    <submittedName>
        <fullName evidence="2">Uncharacterized protein</fullName>
    </submittedName>
</protein>
<dbReference type="EMBL" id="BAAATE010000011">
    <property type="protein sequence ID" value="GAA2666589.1"/>
    <property type="molecule type" value="Genomic_DNA"/>
</dbReference>
<evidence type="ECO:0000256" key="1">
    <source>
        <dbReference type="SAM" id="MobiDB-lite"/>
    </source>
</evidence>
<dbReference type="SUPFAM" id="SSF158560">
    <property type="entry name" value="BH3980-like"/>
    <property type="match status" value="1"/>
</dbReference>
<comment type="caution">
    <text evidence="2">The sequence shown here is derived from an EMBL/GenBank/DDBJ whole genome shotgun (WGS) entry which is preliminary data.</text>
</comment>
<keyword evidence="3" id="KW-1185">Reference proteome</keyword>
<dbReference type="RefSeq" id="WP_346149040.1">
    <property type="nucleotide sequence ID" value="NZ_BAAATE010000011.1"/>
</dbReference>
<evidence type="ECO:0000313" key="2">
    <source>
        <dbReference type="EMBL" id="GAA2666589.1"/>
    </source>
</evidence>
<dbReference type="Gene3D" id="1.10.1900.10">
    <property type="entry name" value="c-terminal domain of poly(a) binding protein"/>
    <property type="match status" value="1"/>
</dbReference>
<gene>
    <name evidence="2" type="ORF">GCM10010412_043620</name>
</gene>
<sequence>MAVGPSEPERRYCRYPETVAGPIEDKRCDRPCKAREQRLPTTSHTTTDALQRYLRFLGPPDKADSLLSTLEDLAALFERSAVDGTPRSTKSPGRPLSSSPKRFSRITRRVRNTIDRVTSDKS</sequence>
<feature type="region of interest" description="Disordered" evidence="1">
    <location>
        <begin position="79"/>
        <end position="122"/>
    </location>
</feature>
<accession>A0ABN3S2R0</accession>
<dbReference type="Proteomes" id="UP001501666">
    <property type="component" value="Unassembled WGS sequence"/>
</dbReference>